<reference evidence="4" key="1">
    <citation type="submission" date="2025-08" db="UniProtKB">
        <authorList>
            <consortium name="Ensembl"/>
        </authorList>
    </citation>
    <scope>IDENTIFICATION</scope>
</reference>
<dbReference type="SUPFAM" id="SSF103196">
    <property type="entry name" value="Roadblock/LC7 domain"/>
    <property type="match status" value="1"/>
</dbReference>
<dbReference type="PANTHER" id="PTHR10779">
    <property type="entry name" value="DYNEIN LIGHT CHAIN ROADBLOCK"/>
    <property type="match status" value="1"/>
</dbReference>
<dbReference type="AlphaFoldDB" id="A0A8C3F193"/>
<evidence type="ECO:0000259" key="3">
    <source>
        <dbReference type="SMART" id="SM00960"/>
    </source>
</evidence>
<protein>
    <submittedName>
        <fullName evidence="4">Dynein light chain roadblock-type 2</fullName>
    </submittedName>
</protein>
<dbReference type="Pfam" id="PF03259">
    <property type="entry name" value="Robl_LC7"/>
    <property type="match status" value="1"/>
</dbReference>
<keyword evidence="5" id="KW-1185">Reference proteome</keyword>
<evidence type="ECO:0000256" key="1">
    <source>
        <dbReference type="ARBA" id="ARBA00007191"/>
    </source>
</evidence>
<feature type="region of interest" description="Disordered" evidence="2">
    <location>
        <begin position="1"/>
        <end position="82"/>
    </location>
</feature>
<dbReference type="InterPro" id="IPR004942">
    <property type="entry name" value="Roadblock/LAMTOR2_dom"/>
</dbReference>
<feature type="compositionally biased region" description="Gly residues" evidence="2">
    <location>
        <begin position="29"/>
        <end position="42"/>
    </location>
</feature>
<proteinExistence type="inferred from homology"/>
<dbReference type="GeneTree" id="ENSGT00390000011067"/>
<evidence type="ECO:0000256" key="2">
    <source>
        <dbReference type="SAM" id="MobiDB-lite"/>
    </source>
</evidence>
<feature type="domain" description="Roadblock/LAMTOR2" evidence="3">
    <location>
        <begin position="93"/>
        <end position="180"/>
    </location>
</feature>
<dbReference type="Ensembl" id="ENSCPBT00000000168.1">
    <property type="protein sequence ID" value="ENSCPBP00000000126.1"/>
    <property type="gene ID" value="ENSCPBG00000000123.1"/>
</dbReference>
<dbReference type="FunFam" id="3.30.450.30:FF:000009">
    <property type="entry name" value="Dynein light chain roadblock"/>
    <property type="match status" value="1"/>
</dbReference>
<organism evidence="4 5">
    <name type="scientific">Chrysemys picta bellii</name>
    <name type="common">Western painted turtle</name>
    <name type="synonym">Emys bellii</name>
    <dbReference type="NCBI Taxonomy" id="8478"/>
    <lineage>
        <taxon>Eukaryota</taxon>
        <taxon>Metazoa</taxon>
        <taxon>Chordata</taxon>
        <taxon>Craniata</taxon>
        <taxon>Vertebrata</taxon>
        <taxon>Euteleostomi</taxon>
        <taxon>Archelosauria</taxon>
        <taxon>Testudinata</taxon>
        <taxon>Testudines</taxon>
        <taxon>Cryptodira</taxon>
        <taxon>Durocryptodira</taxon>
        <taxon>Testudinoidea</taxon>
        <taxon>Emydidae</taxon>
        <taxon>Chrysemys</taxon>
    </lineage>
</organism>
<dbReference type="Proteomes" id="UP000694380">
    <property type="component" value="Unplaced"/>
</dbReference>
<comment type="similarity">
    <text evidence="1">Belongs to the GAMAD family.</text>
</comment>
<evidence type="ECO:0000313" key="5">
    <source>
        <dbReference type="Proteomes" id="UP000694380"/>
    </source>
</evidence>
<name>A0A8C3F193_CHRPI</name>
<dbReference type="Gene3D" id="3.30.450.30">
    <property type="entry name" value="Dynein light chain 2a, cytoplasmic"/>
    <property type="match status" value="1"/>
</dbReference>
<evidence type="ECO:0000313" key="4">
    <source>
        <dbReference type="Ensembl" id="ENSCPBP00000000126.1"/>
    </source>
</evidence>
<gene>
    <name evidence="4" type="primary">DYNLRB2</name>
</gene>
<accession>A0A8C3F193</accession>
<dbReference type="SMART" id="SM00960">
    <property type="entry name" value="Robl_LC7"/>
    <property type="match status" value="1"/>
</dbReference>
<reference evidence="4" key="2">
    <citation type="submission" date="2025-09" db="UniProtKB">
        <authorList>
            <consortium name="Ensembl"/>
        </authorList>
    </citation>
    <scope>IDENTIFICATION</scope>
</reference>
<sequence length="199" mass="20960">MRGAGPGAAAGAAAGAGSYRTRGRRLAGAGEGRGGGLRGAGGQRDCPSPLPRSSRTSAPSNASGPAPIATVARRKSRSHAGDSSCASLAMAEVEETLKRIQAHKGVIGTIVVNAEGIPIRTTLDNSTTVQYAGLLHQLTMKARSTVRDIDPQNDLTFLRIRSKKHEIMVAPDSYTSILMHKDYSIQDLSKKIRPDLTEM</sequence>
<feature type="compositionally biased region" description="Polar residues" evidence="2">
    <location>
        <begin position="51"/>
        <end position="63"/>
    </location>
</feature>